<dbReference type="PANTHER" id="PTHR43371:SF1">
    <property type="entry name" value="RIBONUCLEOSIDE-DIPHOSPHATE REDUCTASE"/>
    <property type="match status" value="1"/>
</dbReference>
<protein>
    <recommendedName>
        <fullName evidence="4 13">Vitamin B12-dependent ribonucleotide reductase</fullName>
        <ecNumber evidence="3 13">1.17.4.1</ecNumber>
    </recommendedName>
</protein>
<evidence type="ECO:0000259" key="15">
    <source>
        <dbReference type="Pfam" id="PF02867"/>
    </source>
</evidence>
<keyword evidence="10 13" id="KW-0170">Cobalt</keyword>
<dbReference type="Gene3D" id="3.20.70.20">
    <property type="match status" value="1"/>
</dbReference>
<evidence type="ECO:0000256" key="13">
    <source>
        <dbReference type="RuleBase" id="RU364064"/>
    </source>
</evidence>
<feature type="domain" description="Ribonucleotide reductase large subunit C-terminal" evidence="15">
    <location>
        <begin position="155"/>
        <end position="690"/>
    </location>
</feature>
<evidence type="ECO:0000256" key="1">
    <source>
        <dbReference type="ARBA" id="ARBA00001922"/>
    </source>
</evidence>
<feature type="domain" description="Ribonucleotide reductase class II vitamin B12-dependent N-terminal" evidence="16">
    <location>
        <begin position="44"/>
        <end position="134"/>
    </location>
</feature>
<evidence type="ECO:0000256" key="12">
    <source>
        <dbReference type="ARBA" id="ARBA00047754"/>
    </source>
</evidence>
<evidence type="ECO:0000256" key="10">
    <source>
        <dbReference type="ARBA" id="ARBA00023285"/>
    </source>
</evidence>
<keyword evidence="19" id="KW-1185">Reference proteome</keyword>
<accession>A0A941DCA4</accession>
<evidence type="ECO:0000313" key="19">
    <source>
        <dbReference type="Proteomes" id="UP000677016"/>
    </source>
</evidence>
<dbReference type="NCBIfam" id="NF005122">
    <property type="entry name" value="PRK06556.1"/>
    <property type="match status" value="1"/>
</dbReference>
<dbReference type="AlphaFoldDB" id="A0A941DCA4"/>
<keyword evidence="5 13" id="KW-0846">Cobalamin</keyword>
<evidence type="ECO:0000259" key="17">
    <source>
        <dbReference type="Pfam" id="PF12637"/>
    </source>
</evidence>
<evidence type="ECO:0000256" key="2">
    <source>
        <dbReference type="ARBA" id="ARBA00007405"/>
    </source>
</evidence>
<evidence type="ECO:0000256" key="4">
    <source>
        <dbReference type="ARBA" id="ARBA00014409"/>
    </source>
</evidence>
<dbReference type="PANTHER" id="PTHR43371">
    <property type="entry name" value="VITAMIN B12-DEPENDENT RIBONUCLEOTIDE REDUCTASE"/>
    <property type="match status" value="1"/>
</dbReference>
<comment type="function">
    <text evidence="11 13">Catalyzes the reduction of ribonucleotides to deoxyribonucleotides. May function to provide a pool of deoxyribonucleotide precursors for DNA repair during oxygen limitation and/or for immediate growth after restoration of oxygen.</text>
</comment>
<comment type="catalytic activity">
    <reaction evidence="12 13">
        <text>a 2'-deoxyribonucleoside 5'-diphosphate + [thioredoxin]-disulfide + H2O = a ribonucleoside 5'-diphosphate + [thioredoxin]-dithiol</text>
        <dbReference type="Rhea" id="RHEA:23252"/>
        <dbReference type="Rhea" id="RHEA-COMP:10698"/>
        <dbReference type="Rhea" id="RHEA-COMP:10700"/>
        <dbReference type="ChEBI" id="CHEBI:15377"/>
        <dbReference type="ChEBI" id="CHEBI:29950"/>
        <dbReference type="ChEBI" id="CHEBI:50058"/>
        <dbReference type="ChEBI" id="CHEBI:57930"/>
        <dbReference type="ChEBI" id="CHEBI:73316"/>
        <dbReference type="EC" id="1.17.4.1"/>
    </reaction>
</comment>
<dbReference type="InterPro" id="IPR013678">
    <property type="entry name" value="RNR_2_N"/>
</dbReference>
<sequence length="983" mass="105808">MTETAGARAGARKSAKAKGVQIERIYTTPGVHPYDEVTWETRDVVQQNWKTGETIFEQRGVEFPDFWSVNASTIVTTKYFRGAVGTEARETGLKQLIDRVVLTYVKAGKDHGYFGSPEDAEIFEHELTYALLHQVFSFNSPVWFNVGTKSPQQVSACFILSVDDSMDSILNWYKEEGFIFKGGSGAGLNLSRIRSSKELLSSGGTASGPVSFMRGADASAGTIKSGGATRRAAKMVVLDVDHPDIEEFVETKAREEDKIRALRDAGFDMDLGGKDITSVQYQNANNSVRVTDTFMRAVEEGTDFGLTSRQDGSVIETVDARELMGKIAKAAWECADPGIQYDDTINDWHTNPETGRITASNPCSEYMSLDNSSCNLASLNLLKFLKDDDTFDAETFQKVTELVITAMDISICFADFPTESIGETTRDYRQLGIGYANLGALLMATGHGYDSDGGRALAASITSLLTGAAYKRSAELAGVVGPYAGYARNADAHKRVMRKHAAANDAVRTMHTMDKDIHRVATKAWDAVVKVGEKNGYRNAQASVLAPTGTIGFMMDCDTTGIEPDFSLVKFKKLVGGGSMQIVNLTIPRALRKLGYTEETVEAIVEYIADKGHVIDAPGLKTEHYEVFDTAMGARAISPMGHVRMMAATQPFLSGAISKTVNLPETASVEEIEEVYVQGWKLGLKALAVYRDNCKVGQPLSDGGSTAKDKAADAVKAAEAEIVEKVVYRPTRERLPKRRGSQTTSFTVGGAEGYLTAGTYEDGRLGEVFLKFGKQGSTLAGVMDAFSIVTSVALQYGVPLETFVEKFTNMRFEPAGMTDDPDVRMAQSLMDYVFRRLALDYMDFDTRSFMGIHTAEERARQLETGSYAPVTDESDEELEGEIEGLAAGIGATSKRAAEESASAPAAASESSADATSASTTASGSGAASARQVSGEIHSSADLLAAFGDSKAADAPMCMTCGTKMRPAGSCYVCEGCGSTSGCS</sequence>
<keyword evidence="8 13" id="KW-0560">Oxidoreductase</keyword>
<dbReference type="InterPro" id="IPR013344">
    <property type="entry name" value="RNR_NrdJ/NrdZ"/>
</dbReference>
<evidence type="ECO:0000256" key="11">
    <source>
        <dbReference type="ARBA" id="ARBA00025437"/>
    </source>
</evidence>
<feature type="domain" description="TSCPD" evidence="17">
    <location>
        <begin position="735"/>
        <end position="840"/>
    </location>
</feature>
<evidence type="ECO:0000256" key="8">
    <source>
        <dbReference type="ARBA" id="ARBA00023002"/>
    </source>
</evidence>
<keyword evidence="6 13" id="KW-0237">DNA synthesis</keyword>
<dbReference type="GO" id="GO:0004748">
    <property type="term" value="F:ribonucleoside-diphosphate reductase activity, thioredoxin disulfide as acceptor"/>
    <property type="evidence" value="ECO:0007669"/>
    <property type="project" value="UniProtKB-EC"/>
</dbReference>
<evidence type="ECO:0000256" key="6">
    <source>
        <dbReference type="ARBA" id="ARBA00022634"/>
    </source>
</evidence>
<dbReference type="SUPFAM" id="SSF51998">
    <property type="entry name" value="PFL-like glycyl radical enzymes"/>
    <property type="match status" value="1"/>
</dbReference>
<gene>
    <name evidence="18" type="ORF">KC207_13720</name>
</gene>
<name>A0A941DCA4_9MICO</name>
<dbReference type="InterPro" id="IPR024434">
    <property type="entry name" value="TSCPD_dom"/>
</dbReference>
<dbReference type="GO" id="GO:0050897">
    <property type="term" value="F:cobalt ion binding"/>
    <property type="evidence" value="ECO:0007669"/>
    <property type="project" value="InterPro"/>
</dbReference>
<reference evidence="18" key="1">
    <citation type="submission" date="2021-04" db="EMBL/GenBank/DDBJ databases">
        <title>Phycicoccus avicenniae sp. nov., a novel endophytic actinomycetes isolated from branch of Avicennia mariana.</title>
        <authorList>
            <person name="Tuo L."/>
        </authorList>
    </citation>
    <scope>NUCLEOTIDE SEQUENCE</scope>
    <source>
        <strain evidence="18">BSK3Z-2</strain>
    </source>
</reference>
<proteinExistence type="inferred from homology"/>
<dbReference type="Proteomes" id="UP000677016">
    <property type="component" value="Unassembled WGS sequence"/>
</dbReference>
<comment type="similarity">
    <text evidence="2 13">Belongs to the ribonucleoside diphosphate reductase class-2 family.</text>
</comment>
<dbReference type="FunFam" id="3.20.70.20:FF:000007">
    <property type="entry name" value="Vitamin B12-dependent ribonucleotide reductase"/>
    <property type="match status" value="1"/>
</dbReference>
<dbReference type="EC" id="1.17.4.1" evidence="3 13"/>
<dbReference type="Pfam" id="PF12637">
    <property type="entry name" value="TSCPD"/>
    <property type="match status" value="1"/>
</dbReference>
<dbReference type="InterPro" id="IPR050862">
    <property type="entry name" value="RdRp_reductase_class-2"/>
</dbReference>
<evidence type="ECO:0000256" key="5">
    <source>
        <dbReference type="ARBA" id="ARBA00022628"/>
    </source>
</evidence>
<comment type="cofactor">
    <cofactor evidence="1 13">
        <name>adenosylcob(III)alamin</name>
        <dbReference type="ChEBI" id="CHEBI:18408"/>
    </cofactor>
</comment>
<dbReference type="Pfam" id="PF08471">
    <property type="entry name" value="Ribonuc_red_2_N"/>
    <property type="match status" value="1"/>
</dbReference>
<dbReference type="RefSeq" id="WP_211603874.1">
    <property type="nucleotide sequence ID" value="NZ_JAGSNF010000020.1"/>
</dbReference>
<keyword evidence="7 13" id="KW-0547">Nucleotide-binding</keyword>
<evidence type="ECO:0000256" key="14">
    <source>
        <dbReference type="SAM" id="MobiDB-lite"/>
    </source>
</evidence>
<dbReference type="GO" id="GO:0071897">
    <property type="term" value="P:DNA biosynthetic process"/>
    <property type="evidence" value="ECO:0007669"/>
    <property type="project" value="UniProtKB-KW"/>
</dbReference>
<evidence type="ECO:0000256" key="7">
    <source>
        <dbReference type="ARBA" id="ARBA00022741"/>
    </source>
</evidence>
<dbReference type="EMBL" id="JAGSNF010000020">
    <property type="protein sequence ID" value="MBR7744347.1"/>
    <property type="molecule type" value="Genomic_DNA"/>
</dbReference>
<evidence type="ECO:0000256" key="9">
    <source>
        <dbReference type="ARBA" id="ARBA00023157"/>
    </source>
</evidence>
<dbReference type="PRINTS" id="PR01183">
    <property type="entry name" value="RIBORDTASEM1"/>
</dbReference>
<organism evidence="18 19">
    <name type="scientific">Phycicoccus avicenniae</name>
    <dbReference type="NCBI Taxonomy" id="2828860"/>
    <lineage>
        <taxon>Bacteria</taxon>
        <taxon>Bacillati</taxon>
        <taxon>Actinomycetota</taxon>
        <taxon>Actinomycetes</taxon>
        <taxon>Micrococcales</taxon>
        <taxon>Intrasporangiaceae</taxon>
        <taxon>Phycicoccus</taxon>
    </lineage>
</organism>
<dbReference type="Pfam" id="PF02867">
    <property type="entry name" value="Ribonuc_red_lgC"/>
    <property type="match status" value="1"/>
</dbReference>
<evidence type="ECO:0000259" key="16">
    <source>
        <dbReference type="Pfam" id="PF08471"/>
    </source>
</evidence>
<dbReference type="InterPro" id="IPR000788">
    <property type="entry name" value="RNR_lg_C"/>
</dbReference>
<dbReference type="NCBIfam" id="TIGR02504">
    <property type="entry name" value="NrdJ_Z"/>
    <property type="match status" value="1"/>
</dbReference>
<comment type="caution">
    <text evidence="18">The sequence shown here is derived from an EMBL/GenBank/DDBJ whole genome shotgun (WGS) entry which is preliminary data.</text>
</comment>
<dbReference type="GO" id="GO:0031419">
    <property type="term" value="F:cobalamin binding"/>
    <property type="evidence" value="ECO:0007669"/>
    <property type="project" value="UniProtKB-KW"/>
</dbReference>
<dbReference type="CDD" id="cd02888">
    <property type="entry name" value="RNR_II_dimer"/>
    <property type="match status" value="1"/>
</dbReference>
<feature type="region of interest" description="Disordered" evidence="14">
    <location>
        <begin position="891"/>
        <end position="926"/>
    </location>
</feature>
<dbReference type="GO" id="GO:0000166">
    <property type="term" value="F:nucleotide binding"/>
    <property type="evidence" value="ECO:0007669"/>
    <property type="project" value="UniProtKB-KW"/>
</dbReference>
<evidence type="ECO:0000256" key="3">
    <source>
        <dbReference type="ARBA" id="ARBA00012274"/>
    </source>
</evidence>
<evidence type="ECO:0000313" key="18">
    <source>
        <dbReference type="EMBL" id="MBR7744347.1"/>
    </source>
</evidence>
<keyword evidence="9" id="KW-1015">Disulfide bond</keyword>